<evidence type="ECO:0000256" key="1">
    <source>
        <dbReference type="SAM" id="SignalP"/>
    </source>
</evidence>
<keyword evidence="3" id="KW-1185">Reference proteome</keyword>
<keyword evidence="1" id="KW-0732">Signal</keyword>
<dbReference type="KEGG" id="gms:SOIL9_46470"/>
<reference evidence="2 3" key="1">
    <citation type="submission" date="2019-05" db="EMBL/GenBank/DDBJ databases">
        <authorList>
            <consortium name="Science for Life Laboratories"/>
        </authorList>
    </citation>
    <scope>NUCLEOTIDE SEQUENCE [LARGE SCALE GENOMIC DNA]</scope>
    <source>
        <strain evidence="2">Soil9</strain>
    </source>
</reference>
<proteinExistence type="predicted"/>
<name>A0A6P2CWV5_9BACT</name>
<organism evidence="2 3">
    <name type="scientific">Gemmata massiliana</name>
    <dbReference type="NCBI Taxonomy" id="1210884"/>
    <lineage>
        <taxon>Bacteria</taxon>
        <taxon>Pseudomonadati</taxon>
        <taxon>Planctomycetota</taxon>
        <taxon>Planctomycetia</taxon>
        <taxon>Gemmatales</taxon>
        <taxon>Gemmataceae</taxon>
        <taxon>Gemmata</taxon>
    </lineage>
</organism>
<dbReference type="AlphaFoldDB" id="A0A6P2CWV5"/>
<feature type="signal peptide" evidence="1">
    <location>
        <begin position="1"/>
        <end position="19"/>
    </location>
</feature>
<accession>A0A6P2CWV5</accession>
<evidence type="ECO:0000313" key="3">
    <source>
        <dbReference type="Proteomes" id="UP000464178"/>
    </source>
</evidence>
<sequence>MRTALAGVVLFCTSALVHAQPAKDPDPRYGITARPQLHVQSTPKNALRTALDRIDAGDYSYFIAQVLDPKFTDQMVTDRATGFEAATERELTQLRDFQRANPTKVAPIDRLPLDPKEFRATVEAKARLLGFKQLTKDIEEKLKEDPQALRDMRKLLRDGMFAEADGTASVSHADVKGRSLYFKKIGERWFIENRQAEEPKKEP</sequence>
<dbReference type="EMBL" id="LR593886">
    <property type="protein sequence ID" value="VTR93067.1"/>
    <property type="molecule type" value="Genomic_DNA"/>
</dbReference>
<protein>
    <submittedName>
        <fullName evidence="2">Uncharacterized protein</fullName>
    </submittedName>
</protein>
<dbReference type="RefSeq" id="WP_162667853.1">
    <property type="nucleotide sequence ID" value="NZ_LR593886.1"/>
</dbReference>
<dbReference type="Proteomes" id="UP000464178">
    <property type="component" value="Chromosome"/>
</dbReference>
<gene>
    <name evidence="2" type="ORF">SOIL9_46470</name>
</gene>
<feature type="chain" id="PRO_5026913755" evidence="1">
    <location>
        <begin position="20"/>
        <end position="203"/>
    </location>
</feature>
<evidence type="ECO:0000313" key="2">
    <source>
        <dbReference type="EMBL" id="VTR93067.1"/>
    </source>
</evidence>